<organism evidence="1 2">
    <name type="scientific">Mastigocoleus testarum BC008</name>
    <dbReference type="NCBI Taxonomy" id="371196"/>
    <lineage>
        <taxon>Bacteria</taxon>
        <taxon>Bacillati</taxon>
        <taxon>Cyanobacteriota</taxon>
        <taxon>Cyanophyceae</taxon>
        <taxon>Nostocales</taxon>
        <taxon>Hapalosiphonaceae</taxon>
        <taxon>Mastigocoleus</taxon>
    </lineage>
</organism>
<comment type="caution">
    <text evidence="1">The sequence shown here is derived from an EMBL/GenBank/DDBJ whole genome shotgun (WGS) entry which is preliminary data.</text>
</comment>
<keyword evidence="2" id="KW-1185">Reference proteome</keyword>
<dbReference type="AlphaFoldDB" id="A0A0V7ZLL6"/>
<evidence type="ECO:0000313" key="2">
    <source>
        <dbReference type="Proteomes" id="UP000053372"/>
    </source>
</evidence>
<proteinExistence type="predicted"/>
<dbReference type="Proteomes" id="UP000053372">
    <property type="component" value="Unassembled WGS sequence"/>
</dbReference>
<evidence type="ECO:0000313" key="1">
    <source>
        <dbReference type="EMBL" id="KST65167.1"/>
    </source>
</evidence>
<name>A0A0V7ZLL6_9CYAN</name>
<dbReference type="RefSeq" id="WP_027845740.1">
    <property type="nucleotide sequence ID" value="NZ_LMTZ01000111.1"/>
</dbReference>
<gene>
    <name evidence="1" type="ORF">BC008_20440</name>
</gene>
<dbReference type="EMBL" id="LMTZ01000111">
    <property type="protein sequence ID" value="KST65167.1"/>
    <property type="molecule type" value="Genomic_DNA"/>
</dbReference>
<sequence>MREGDFPTEFNDKDNQSEYFYSFVAEPGEVAIALDVAPDDKNTLNYITVDLFDLDGNKLKSFGVGVISKSKRKVQKLQVQNQQKIIMQISRRSSKGSASYRLSVSGSVK</sequence>
<accession>A0A0V7ZLL6</accession>
<reference evidence="1 2" key="1">
    <citation type="journal article" date="2015" name="Genome Announc.">
        <title>Draft Genome of the Euendolithic (true boring) Cyanobacterium Mastigocoleus testarum strain BC008.</title>
        <authorList>
            <person name="Guida B.S."/>
            <person name="Garcia-Pichel F."/>
        </authorList>
    </citation>
    <scope>NUCLEOTIDE SEQUENCE [LARGE SCALE GENOMIC DNA]</scope>
    <source>
        <strain evidence="1 2">BC008</strain>
    </source>
</reference>
<protein>
    <submittedName>
        <fullName evidence="1">Uncharacterized protein</fullName>
    </submittedName>
</protein>